<evidence type="ECO:0000313" key="1">
    <source>
        <dbReference type="EMBL" id="GKG98239.1"/>
    </source>
</evidence>
<dbReference type="GeneID" id="93147040"/>
<sequence>MFDLLDKAMWSYIIKDIGKELEYLPYALFLGIIVYFVFKIILRKNSKPLYNFYKVIFLVYLFALVHITLFEREPGSRTAISLTLFETLGGSRNNAYVVENVLLFIPYGFLLAILFRPMRNFVLCLAVGAMSSLTIETVQLLTQRGYFQVDDILMNSIGTVIGCAVFLITAGSYRVCKWIITKYCESAKI</sequence>
<dbReference type="PANTHER" id="PTHR36834:SF1">
    <property type="entry name" value="INTEGRAL MEMBRANE PROTEIN"/>
    <property type="match status" value="1"/>
</dbReference>
<name>A0A413X104_9FIRM</name>
<dbReference type="InterPro" id="IPR053150">
    <property type="entry name" value="Teicoplanin_resist-assoc"/>
</dbReference>
<dbReference type="Proteomes" id="UP001055091">
    <property type="component" value="Unassembled WGS sequence"/>
</dbReference>
<dbReference type="InterPro" id="IPR006976">
    <property type="entry name" value="VanZ-like"/>
</dbReference>
<proteinExistence type="predicted"/>
<dbReference type="Pfam" id="PF04892">
    <property type="entry name" value="VanZ"/>
    <property type="match status" value="1"/>
</dbReference>
<comment type="caution">
    <text evidence="1">The sequence shown here is derived from an EMBL/GenBank/DDBJ whole genome shotgun (WGS) entry which is preliminary data.</text>
</comment>
<dbReference type="EMBL" id="BQNJ01000001">
    <property type="protein sequence ID" value="GKG98239.1"/>
    <property type="molecule type" value="Genomic_DNA"/>
</dbReference>
<evidence type="ECO:0000313" key="2">
    <source>
        <dbReference type="Proteomes" id="UP001055091"/>
    </source>
</evidence>
<gene>
    <name evidence="1" type="ORF">CE91St55_02210</name>
</gene>
<dbReference type="RefSeq" id="WP_006771755.1">
    <property type="nucleotide sequence ID" value="NZ_BQNJ01000001.1"/>
</dbReference>
<accession>A0A413X104</accession>
<protein>
    <submittedName>
        <fullName evidence="1">Uncharacterized protein</fullName>
    </submittedName>
</protein>
<organism evidence="1 2">
    <name type="scientific">Hungatella hathewayi</name>
    <dbReference type="NCBI Taxonomy" id="154046"/>
    <lineage>
        <taxon>Bacteria</taxon>
        <taxon>Bacillati</taxon>
        <taxon>Bacillota</taxon>
        <taxon>Clostridia</taxon>
        <taxon>Lachnospirales</taxon>
        <taxon>Lachnospiraceae</taxon>
        <taxon>Hungatella</taxon>
    </lineage>
</organism>
<dbReference type="PANTHER" id="PTHR36834">
    <property type="entry name" value="MEMBRANE PROTEIN-RELATED"/>
    <property type="match status" value="1"/>
</dbReference>
<reference evidence="1" key="1">
    <citation type="submission" date="2022-01" db="EMBL/GenBank/DDBJ databases">
        <title>Novel bile acid biosynthetic pathways are enriched in the microbiome of centenarians.</title>
        <authorList>
            <person name="Sato Y."/>
            <person name="Atarashi K."/>
            <person name="Plichta R.D."/>
            <person name="Arai Y."/>
            <person name="Sasajima S."/>
            <person name="Kearney M.S."/>
            <person name="Suda W."/>
            <person name="Takeshita K."/>
            <person name="Sasaki T."/>
            <person name="Okamoto S."/>
            <person name="Skelly N.A."/>
            <person name="Okamura Y."/>
            <person name="Vlamakis H."/>
            <person name="Li Y."/>
            <person name="Tanoue T."/>
            <person name="Takei H."/>
            <person name="Nittono H."/>
            <person name="Narushima S."/>
            <person name="Irie J."/>
            <person name="Itoh H."/>
            <person name="Moriya K."/>
            <person name="Sugiura Y."/>
            <person name="Suematsu M."/>
            <person name="Moritoki N."/>
            <person name="Shibata S."/>
            <person name="Littman R.D."/>
            <person name="Fischbach A.M."/>
            <person name="Uwamino Y."/>
            <person name="Inoue T."/>
            <person name="Honda A."/>
            <person name="Hattori M."/>
            <person name="Murai T."/>
            <person name="Xavier J.R."/>
            <person name="Hirose N."/>
            <person name="Honda K."/>
        </authorList>
    </citation>
    <scope>NUCLEOTIDE SEQUENCE</scope>
    <source>
        <strain evidence="1">CE91-St55</strain>
    </source>
</reference>
<dbReference type="AlphaFoldDB" id="A0A413X104"/>